<sequence length="116" mass="13700">MKLPLKYRLVENNSSRYTYDKNEEAFFYSGEQLNPKKEFKRLVFLKISPFPCLSERSHYPLSTLNAGTQYAKRAESNFEILSFKRFDRIRVRSQENRNSAPRIASNSSKLQYSAYP</sequence>
<feature type="compositionally biased region" description="Polar residues" evidence="1">
    <location>
        <begin position="96"/>
        <end position="116"/>
    </location>
</feature>
<evidence type="ECO:0000313" key="3">
    <source>
        <dbReference type="Proteomes" id="UP000015102"/>
    </source>
</evidence>
<evidence type="ECO:0000256" key="1">
    <source>
        <dbReference type="SAM" id="MobiDB-lite"/>
    </source>
</evidence>
<feature type="region of interest" description="Disordered" evidence="1">
    <location>
        <begin position="94"/>
        <end position="116"/>
    </location>
</feature>
<proteinExistence type="predicted"/>
<dbReference type="HOGENOM" id="CLU_2099665_0_0_1"/>
<protein>
    <submittedName>
        <fullName evidence="2">Uncharacterized protein</fullName>
    </submittedName>
</protein>
<dbReference type="EMBL" id="CAQQ02018929">
    <property type="status" value="NOT_ANNOTATED_CDS"/>
    <property type="molecule type" value="Genomic_DNA"/>
</dbReference>
<reference evidence="3" key="1">
    <citation type="submission" date="2013-02" db="EMBL/GenBank/DDBJ databases">
        <authorList>
            <person name="Hughes D."/>
        </authorList>
    </citation>
    <scope>NUCLEOTIDE SEQUENCE</scope>
    <source>
        <strain>Durham</strain>
        <strain evidence="3">NC isolate 2 -- Noor lab</strain>
    </source>
</reference>
<accession>T1GEG9</accession>
<organism evidence="2 3">
    <name type="scientific">Megaselia scalaris</name>
    <name type="common">Humpbacked fly</name>
    <name type="synonym">Phora scalaris</name>
    <dbReference type="NCBI Taxonomy" id="36166"/>
    <lineage>
        <taxon>Eukaryota</taxon>
        <taxon>Metazoa</taxon>
        <taxon>Ecdysozoa</taxon>
        <taxon>Arthropoda</taxon>
        <taxon>Hexapoda</taxon>
        <taxon>Insecta</taxon>
        <taxon>Pterygota</taxon>
        <taxon>Neoptera</taxon>
        <taxon>Endopterygota</taxon>
        <taxon>Diptera</taxon>
        <taxon>Brachycera</taxon>
        <taxon>Muscomorpha</taxon>
        <taxon>Platypezoidea</taxon>
        <taxon>Phoridae</taxon>
        <taxon>Megaseliini</taxon>
        <taxon>Megaselia</taxon>
    </lineage>
</organism>
<dbReference type="EnsemblMetazoa" id="MESCA001731-RA">
    <property type="protein sequence ID" value="MESCA001731-PA"/>
    <property type="gene ID" value="MESCA001731"/>
</dbReference>
<evidence type="ECO:0000313" key="2">
    <source>
        <dbReference type="EnsemblMetazoa" id="MESCA001731-PA"/>
    </source>
</evidence>
<dbReference type="AlphaFoldDB" id="T1GEG9"/>
<dbReference type="Proteomes" id="UP000015102">
    <property type="component" value="Unassembled WGS sequence"/>
</dbReference>
<dbReference type="EMBL" id="CAQQ02018930">
    <property type="status" value="NOT_ANNOTATED_CDS"/>
    <property type="molecule type" value="Genomic_DNA"/>
</dbReference>
<name>T1GEG9_MEGSC</name>
<reference evidence="2" key="2">
    <citation type="submission" date="2015-06" db="UniProtKB">
        <authorList>
            <consortium name="EnsemblMetazoa"/>
        </authorList>
    </citation>
    <scope>IDENTIFICATION</scope>
</reference>
<keyword evidence="3" id="KW-1185">Reference proteome</keyword>
<dbReference type="EMBL" id="CAQQ02018931">
    <property type="status" value="NOT_ANNOTATED_CDS"/>
    <property type="molecule type" value="Genomic_DNA"/>
</dbReference>